<dbReference type="InterPro" id="IPR018764">
    <property type="entry name" value="RskA_C"/>
</dbReference>
<dbReference type="RefSeq" id="WP_076835920.1">
    <property type="nucleotide sequence ID" value="NZ_CP019434.1"/>
</dbReference>
<keyword evidence="4" id="KW-1185">Reference proteome</keyword>
<dbReference type="GO" id="GO:0006417">
    <property type="term" value="P:regulation of translation"/>
    <property type="evidence" value="ECO:0007669"/>
    <property type="project" value="TreeGrafter"/>
</dbReference>
<evidence type="ECO:0000313" key="3">
    <source>
        <dbReference type="EMBL" id="APZ42362.1"/>
    </source>
</evidence>
<dbReference type="PANTHER" id="PTHR37461">
    <property type="entry name" value="ANTI-SIGMA-K FACTOR RSKA"/>
    <property type="match status" value="1"/>
</dbReference>
<evidence type="ECO:0000259" key="2">
    <source>
        <dbReference type="Pfam" id="PF10099"/>
    </source>
</evidence>
<sequence>MDWSNERRRDALAADYVLGLLQGRALARFERRMQEDTDLQRRVWALRERLDPLLQGEPREPSAAVWQRIEQELGWAPKRRPWAWFERLSLAAAVFALVAAIGLGVYVQTRPSTPPSGRMLAVLHNTDKRQVLRVNLAADGRGVTVVALHPLTVPKGRSLELWALPKKGAPIAVGLLNPKPGQIQHYPLHAAVAELGGFAVSVEPPGGSPKPVPTGPIVYQGVAIS</sequence>
<keyword evidence="1" id="KW-1133">Transmembrane helix</keyword>
<keyword evidence="1" id="KW-0812">Transmembrane</keyword>
<name>A0A1P8UET4_9GAMM</name>
<evidence type="ECO:0000313" key="4">
    <source>
        <dbReference type="Proteomes" id="UP000243807"/>
    </source>
</evidence>
<dbReference type="Proteomes" id="UP000243807">
    <property type="component" value="Chromosome"/>
</dbReference>
<dbReference type="Pfam" id="PF10099">
    <property type="entry name" value="RskA_C"/>
    <property type="match status" value="1"/>
</dbReference>
<accession>A0A1P8UET4</accession>
<dbReference type="InterPro" id="IPR051474">
    <property type="entry name" value="Anti-sigma-K/W_factor"/>
</dbReference>
<dbReference type="STRING" id="1765967.BW247_04035"/>
<proteinExistence type="predicted"/>
<dbReference type="EMBL" id="CP019434">
    <property type="protein sequence ID" value="APZ42362.1"/>
    <property type="molecule type" value="Genomic_DNA"/>
</dbReference>
<dbReference type="GO" id="GO:0005886">
    <property type="term" value="C:plasma membrane"/>
    <property type="evidence" value="ECO:0007669"/>
    <property type="project" value="InterPro"/>
</dbReference>
<dbReference type="AlphaFoldDB" id="A0A1P8UET4"/>
<protein>
    <recommendedName>
        <fullName evidence="2">Anti-sigma K factor RskA C-terminal domain-containing protein</fullName>
    </recommendedName>
</protein>
<dbReference type="PANTHER" id="PTHR37461:SF1">
    <property type="entry name" value="ANTI-SIGMA-K FACTOR RSKA"/>
    <property type="match status" value="1"/>
</dbReference>
<keyword evidence="1" id="KW-0472">Membrane</keyword>
<feature type="transmembrane region" description="Helical" evidence="1">
    <location>
        <begin position="88"/>
        <end position="107"/>
    </location>
</feature>
<evidence type="ECO:0000256" key="1">
    <source>
        <dbReference type="SAM" id="Phobius"/>
    </source>
</evidence>
<dbReference type="KEGG" id="afy:BW247_04035"/>
<feature type="domain" description="Anti-sigma K factor RskA C-terminal" evidence="2">
    <location>
        <begin position="92"/>
        <end position="217"/>
    </location>
</feature>
<reference evidence="3 4" key="1">
    <citation type="submission" date="2017-01" db="EMBL/GenBank/DDBJ databases">
        <title>Draft sequence of Acidihalobacter ferrooxidans strain DSM 14175 (strain V8).</title>
        <authorList>
            <person name="Khaleque H.N."/>
            <person name="Ramsay J.P."/>
            <person name="Murphy R.J.T."/>
            <person name="Kaksonen A.H."/>
            <person name="Boxall N.J."/>
            <person name="Watkin E.L.J."/>
        </authorList>
    </citation>
    <scope>NUCLEOTIDE SEQUENCE [LARGE SCALE GENOMIC DNA]</scope>
    <source>
        <strain evidence="3 4">V8</strain>
    </source>
</reference>
<dbReference type="OrthoDB" id="5298046at2"/>
<gene>
    <name evidence="3" type="ORF">BW247_04035</name>
</gene>
<organism evidence="3 4">
    <name type="scientific">Acidihalobacter ferrooxydans</name>
    <dbReference type="NCBI Taxonomy" id="1765967"/>
    <lineage>
        <taxon>Bacteria</taxon>
        <taxon>Pseudomonadati</taxon>
        <taxon>Pseudomonadota</taxon>
        <taxon>Gammaproteobacteria</taxon>
        <taxon>Chromatiales</taxon>
        <taxon>Ectothiorhodospiraceae</taxon>
        <taxon>Acidihalobacter</taxon>
    </lineage>
</organism>
<dbReference type="GO" id="GO:0016989">
    <property type="term" value="F:sigma factor antagonist activity"/>
    <property type="evidence" value="ECO:0007669"/>
    <property type="project" value="TreeGrafter"/>
</dbReference>